<feature type="compositionally biased region" description="Basic and acidic residues" evidence="1">
    <location>
        <begin position="117"/>
        <end position="128"/>
    </location>
</feature>
<sequence>MNNGADAGKGAPDDRVSLEETSRKSIHWDEANLEENEKIKAELAPTKINEPKTPFHAPYSEDEDVDIALDPEEEAEADMTPLSLEDRGQRTSIGSLKGATIRKASELTDSTIAEASQRLEHSNRRVDMEPSWSRSSGGYSSGDRGYTSSDGEALSSAARTQKRRRFEQRRRQHYDMKSALRQGRELAQHELEDDHEDKNRSHEERNVVSTNRVGSARQQARHRADQQSQRHDKGSAG</sequence>
<organism evidence="2 3">
    <name type="scientific">Coccomyxa viridis</name>
    <dbReference type="NCBI Taxonomy" id="1274662"/>
    <lineage>
        <taxon>Eukaryota</taxon>
        <taxon>Viridiplantae</taxon>
        <taxon>Chlorophyta</taxon>
        <taxon>core chlorophytes</taxon>
        <taxon>Trebouxiophyceae</taxon>
        <taxon>Trebouxiophyceae incertae sedis</taxon>
        <taxon>Coccomyxaceae</taxon>
        <taxon>Coccomyxa</taxon>
    </lineage>
</organism>
<dbReference type="Pfam" id="PF04979">
    <property type="entry name" value="IPP-2"/>
    <property type="match status" value="1"/>
</dbReference>
<gene>
    <name evidence="2" type="primary">g389</name>
    <name evidence="2" type="ORF">VP750_LOCUS340</name>
</gene>
<feature type="compositionally biased region" description="Basic residues" evidence="1">
    <location>
        <begin position="160"/>
        <end position="172"/>
    </location>
</feature>
<dbReference type="EMBL" id="CAXHTA020000001">
    <property type="protein sequence ID" value="CAL5218681.1"/>
    <property type="molecule type" value="Genomic_DNA"/>
</dbReference>
<keyword evidence="3" id="KW-1185">Reference proteome</keyword>
<comment type="caution">
    <text evidence="2">The sequence shown here is derived from an EMBL/GenBank/DDBJ whole genome shotgun (WGS) entry which is preliminary data.</text>
</comment>
<name>A0ABP1FH75_9CHLO</name>
<feature type="compositionally biased region" description="Basic and acidic residues" evidence="1">
    <location>
        <begin position="173"/>
        <end position="206"/>
    </location>
</feature>
<accession>A0ABP1FH75</accession>
<dbReference type="Proteomes" id="UP001497392">
    <property type="component" value="Unassembled WGS sequence"/>
</dbReference>
<proteinExistence type="predicted"/>
<feature type="compositionally biased region" description="Basic and acidic residues" evidence="1">
    <location>
        <begin position="11"/>
        <end position="41"/>
    </location>
</feature>
<feature type="compositionally biased region" description="Low complexity" evidence="1">
    <location>
        <begin position="131"/>
        <end position="151"/>
    </location>
</feature>
<dbReference type="InterPro" id="IPR007062">
    <property type="entry name" value="PPI-2"/>
</dbReference>
<protein>
    <submittedName>
        <fullName evidence="2">G389 protein</fullName>
    </submittedName>
</protein>
<evidence type="ECO:0000256" key="1">
    <source>
        <dbReference type="SAM" id="MobiDB-lite"/>
    </source>
</evidence>
<feature type="compositionally biased region" description="Basic and acidic residues" evidence="1">
    <location>
        <begin position="222"/>
        <end position="237"/>
    </location>
</feature>
<dbReference type="PANTHER" id="PTHR12398:SF20">
    <property type="entry name" value="PROTEIN PHOSPHATASE 1 REGULATORY INHIBITOR SUBUNIT 2"/>
    <property type="match status" value="1"/>
</dbReference>
<reference evidence="2 3" key="1">
    <citation type="submission" date="2024-06" db="EMBL/GenBank/DDBJ databases">
        <authorList>
            <person name="Kraege A."/>
            <person name="Thomma B."/>
        </authorList>
    </citation>
    <scope>NUCLEOTIDE SEQUENCE [LARGE SCALE GENOMIC DNA]</scope>
</reference>
<dbReference type="PANTHER" id="PTHR12398">
    <property type="entry name" value="PROTEIN PHOSPHATASE INHIBITOR"/>
    <property type="match status" value="1"/>
</dbReference>
<feature type="compositionally biased region" description="Acidic residues" evidence="1">
    <location>
        <begin position="60"/>
        <end position="77"/>
    </location>
</feature>
<feature type="region of interest" description="Disordered" evidence="1">
    <location>
        <begin position="1"/>
        <end position="237"/>
    </location>
</feature>
<evidence type="ECO:0000313" key="2">
    <source>
        <dbReference type="EMBL" id="CAL5218681.1"/>
    </source>
</evidence>
<evidence type="ECO:0000313" key="3">
    <source>
        <dbReference type="Proteomes" id="UP001497392"/>
    </source>
</evidence>